<evidence type="ECO:0000256" key="1">
    <source>
        <dbReference type="ARBA" id="ARBA00022603"/>
    </source>
</evidence>
<accession>A0A7T9I1I6</accession>
<dbReference type="AlphaFoldDB" id="A0A7T9I1I6"/>
<reference evidence="4" key="1">
    <citation type="submission" date="2020-11" db="EMBL/GenBank/DDBJ databases">
        <title>Connecting structure to function with the recovery of over 1000 high-quality activated sludge metagenome-assembled genomes encoding full-length rRNA genes using long-read sequencing.</title>
        <authorList>
            <person name="Singleton C.M."/>
            <person name="Petriglieri F."/>
            <person name="Kristensen J.M."/>
            <person name="Kirkegaard R.H."/>
            <person name="Michaelsen T.Y."/>
            <person name="Andersen M.H."/>
            <person name="Karst S.M."/>
            <person name="Dueholm M.S."/>
            <person name="Nielsen P.H."/>
            <person name="Albertsen M."/>
        </authorList>
    </citation>
    <scope>NUCLEOTIDE SEQUENCE</scope>
    <source>
        <strain evidence="4">Fred_18-Q3-R57-64_BAT3C.431</strain>
    </source>
</reference>
<evidence type="ECO:0000313" key="4">
    <source>
        <dbReference type="EMBL" id="QQR92450.1"/>
    </source>
</evidence>
<protein>
    <submittedName>
        <fullName evidence="4">Class I SAM-dependent methyltransferase</fullName>
    </submittedName>
</protein>
<dbReference type="SUPFAM" id="SSF53335">
    <property type="entry name" value="S-adenosyl-L-methionine-dependent methyltransferases"/>
    <property type="match status" value="1"/>
</dbReference>
<feature type="domain" description="Methyltransferase" evidence="3">
    <location>
        <begin position="47"/>
        <end position="135"/>
    </location>
</feature>
<dbReference type="PANTHER" id="PTHR43861:SF1">
    <property type="entry name" value="TRANS-ACONITATE 2-METHYLTRANSFERASE"/>
    <property type="match status" value="1"/>
</dbReference>
<dbReference type="CDD" id="cd02440">
    <property type="entry name" value="AdoMet_MTases"/>
    <property type="match status" value="1"/>
</dbReference>
<dbReference type="EMBL" id="CP064981">
    <property type="protein sequence ID" value="QQR92450.1"/>
    <property type="molecule type" value="Genomic_DNA"/>
</dbReference>
<organism evidence="4">
    <name type="scientific">Candidatus Iainarchaeum sp</name>
    <dbReference type="NCBI Taxonomy" id="3101447"/>
    <lineage>
        <taxon>Archaea</taxon>
        <taxon>Candidatus Iainarchaeota</taxon>
        <taxon>Candidatus Iainarchaeia</taxon>
        <taxon>Candidatus Iainarchaeales</taxon>
        <taxon>Candidatus Iainarchaeaceae</taxon>
        <taxon>Candidatus Iainarchaeum</taxon>
    </lineage>
</organism>
<proteinExistence type="predicted"/>
<evidence type="ECO:0000259" key="3">
    <source>
        <dbReference type="Pfam" id="PF13649"/>
    </source>
</evidence>
<dbReference type="Pfam" id="PF13649">
    <property type="entry name" value="Methyltransf_25"/>
    <property type="match status" value="1"/>
</dbReference>
<gene>
    <name evidence="4" type="ORF">IPJ89_04850</name>
</gene>
<dbReference type="InterPro" id="IPR041698">
    <property type="entry name" value="Methyltransf_25"/>
</dbReference>
<sequence>MEEIAAKNKEVYDRYGDALAAKYANNFPHRVKEHAKRFMHALHGKTVLDVGCGPGTHAEFFNRIGLDVTCVDVSETMLKKCESKGLKTLLVDLQEMQFPDRTIDGIWAVSSIIHIRKQNLPAVIKKWHRMLRPEGMVFIAVKEGEKEGFEYTKELPQAQRWFAYFSDEEVRRLVAPFFEIVFYSREPTETGTVYLNYLMRKI</sequence>
<dbReference type="GO" id="GO:0008168">
    <property type="term" value="F:methyltransferase activity"/>
    <property type="evidence" value="ECO:0007669"/>
    <property type="project" value="UniProtKB-KW"/>
</dbReference>
<dbReference type="GO" id="GO:0032259">
    <property type="term" value="P:methylation"/>
    <property type="evidence" value="ECO:0007669"/>
    <property type="project" value="UniProtKB-KW"/>
</dbReference>
<evidence type="ECO:0000256" key="2">
    <source>
        <dbReference type="ARBA" id="ARBA00022679"/>
    </source>
</evidence>
<dbReference type="InterPro" id="IPR029063">
    <property type="entry name" value="SAM-dependent_MTases_sf"/>
</dbReference>
<keyword evidence="2 4" id="KW-0808">Transferase</keyword>
<name>A0A7T9I1I6_9ARCH</name>
<dbReference type="PANTHER" id="PTHR43861">
    <property type="entry name" value="TRANS-ACONITATE 2-METHYLTRANSFERASE-RELATED"/>
    <property type="match status" value="1"/>
</dbReference>
<dbReference type="Gene3D" id="3.40.50.150">
    <property type="entry name" value="Vaccinia Virus protein VP39"/>
    <property type="match status" value="1"/>
</dbReference>
<keyword evidence="1 4" id="KW-0489">Methyltransferase</keyword>
<dbReference type="Proteomes" id="UP000596004">
    <property type="component" value="Chromosome"/>
</dbReference>